<evidence type="ECO:0000259" key="6">
    <source>
        <dbReference type="Pfam" id="PF00294"/>
    </source>
</evidence>
<name>A0A5C8I4A9_9MICO</name>
<evidence type="ECO:0000256" key="5">
    <source>
        <dbReference type="ARBA" id="ARBA00022840"/>
    </source>
</evidence>
<dbReference type="SUPFAM" id="SSF53613">
    <property type="entry name" value="Ribokinase-like"/>
    <property type="match status" value="1"/>
</dbReference>
<evidence type="ECO:0000313" key="7">
    <source>
        <dbReference type="EMBL" id="TXK13907.1"/>
    </source>
</evidence>
<feature type="domain" description="Carbohydrate kinase PfkB" evidence="6">
    <location>
        <begin position="17"/>
        <end position="301"/>
    </location>
</feature>
<evidence type="ECO:0000256" key="4">
    <source>
        <dbReference type="ARBA" id="ARBA00022777"/>
    </source>
</evidence>
<accession>A0A5C8I4A9</accession>
<keyword evidence="8" id="KW-1185">Reference proteome</keyword>
<protein>
    <submittedName>
        <fullName evidence="7">Carbohydrate kinase</fullName>
    </submittedName>
</protein>
<dbReference type="Gene3D" id="3.40.1190.20">
    <property type="match status" value="1"/>
</dbReference>
<keyword evidence="5" id="KW-0067">ATP-binding</keyword>
<dbReference type="OrthoDB" id="9795789at2"/>
<organism evidence="7 8">
    <name type="scientific">Microbacterium saccharophilum</name>
    <dbReference type="NCBI Taxonomy" id="1213358"/>
    <lineage>
        <taxon>Bacteria</taxon>
        <taxon>Bacillati</taxon>
        <taxon>Actinomycetota</taxon>
        <taxon>Actinomycetes</taxon>
        <taxon>Micrococcales</taxon>
        <taxon>Microbacteriaceae</taxon>
        <taxon>Microbacterium</taxon>
    </lineage>
</organism>
<dbReference type="GO" id="GO:0016301">
    <property type="term" value="F:kinase activity"/>
    <property type="evidence" value="ECO:0007669"/>
    <property type="project" value="UniProtKB-KW"/>
</dbReference>
<dbReference type="PANTHER" id="PTHR43085">
    <property type="entry name" value="HEXOKINASE FAMILY MEMBER"/>
    <property type="match status" value="1"/>
</dbReference>
<sequence>MTGGVPSVVVIGESLVDIVHRGGRVDETPGGSPANVALTLGRLERRVSLVTALGDDARGQTVRSWLADSGVDVWAERVDRTATATATLDDEGAATYDFDLTWNLPATSEVVEASGIRTAALVHIGSVAAVLEPGASDTADIVSRVRPTATITFDPTIRPALVDDASDVLRNVRTLVSNADIVKASDEDLRWLHPERDVLDVAREWQRIGPALVVVTYGAGGAVGVTAHLTVKVPSVPTAVVDTVGAGDTFMGALIDGILAIDGGTGNLRGSREIDADELEALLTRCGRAAAITVSRPGADPPRLAELDTEVG</sequence>
<dbReference type="RefSeq" id="WP_147051233.1">
    <property type="nucleotide sequence ID" value="NZ_BKAH01000014.1"/>
</dbReference>
<dbReference type="InterPro" id="IPR011611">
    <property type="entry name" value="PfkB_dom"/>
</dbReference>
<dbReference type="PROSITE" id="PS00584">
    <property type="entry name" value="PFKB_KINASES_2"/>
    <property type="match status" value="1"/>
</dbReference>
<evidence type="ECO:0000256" key="2">
    <source>
        <dbReference type="ARBA" id="ARBA00022679"/>
    </source>
</evidence>
<dbReference type="InterPro" id="IPR050306">
    <property type="entry name" value="PfkB_Carbo_kinase"/>
</dbReference>
<dbReference type="AlphaFoldDB" id="A0A5C8I4A9"/>
<dbReference type="InterPro" id="IPR002173">
    <property type="entry name" value="Carboh/pur_kinase_PfkB_CS"/>
</dbReference>
<gene>
    <name evidence="7" type="ORF">FVP74_04700</name>
</gene>
<dbReference type="InterPro" id="IPR029056">
    <property type="entry name" value="Ribokinase-like"/>
</dbReference>
<reference evidence="7 8" key="1">
    <citation type="submission" date="2019-08" db="EMBL/GenBank/DDBJ databases">
        <authorList>
            <person name="Dong K."/>
        </authorList>
    </citation>
    <scope>NUCLEOTIDE SEQUENCE [LARGE SCALE GENOMIC DNA]</scope>
    <source>
        <strain evidence="7 8">K-1</strain>
    </source>
</reference>
<evidence type="ECO:0000256" key="3">
    <source>
        <dbReference type="ARBA" id="ARBA00022741"/>
    </source>
</evidence>
<dbReference type="CDD" id="cd01167">
    <property type="entry name" value="bac_FRK"/>
    <property type="match status" value="1"/>
</dbReference>
<keyword evidence="2" id="KW-0808">Transferase</keyword>
<proteinExistence type="inferred from homology"/>
<comment type="similarity">
    <text evidence="1">Belongs to the carbohydrate kinase PfkB family.</text>
</comment>
<dbReference type="EMBL" id="VRSX01000002">
    <property type="protein sequence ID" value="TXK13907.1"/>
    <property type="molecule type" value="Genomic_DNA"/>
</dbReference>
<dbReference type="Pfam" id="PF00294">
    <property type="entry name" value="PfkB"/>
    <property type="match status" value="1"/>
</dbReference>
<comment type="caution">
    <text evidence="7">The sequence shown here is derived from an EMBL/GenBank/DDBJ whole genome shotgun (WGS) entry which is preliminary data.</text>
</comment>
<dbReference type="Proteomes" id="UP000321949">
    <property type="component" value="Unassembled WGS sequence"/>
</dbReference>
<dbReference type="GO" id="GO:0005524">
    <property type="term" value="F:ATP binding"/>
    <property type="evidence" value="ECO:0007669"/>
    <property type="project" value="UniProtKB-KW"/>
</dbReference>
<evidence type="ECO:0000313" key="8">
    <source>
        <dbReference type="Proteomes" id="UP000321949"/>
    </source>
</evidence>
<keyword evidence="3" id="KW-0547">Nucleotide-binding</keyword>
<evidence type="ECO:0000256" key="1">
    <source>
        <dbReference type="ARBA" id="ARBA00010688"/>
    </source>
</evidence>
<dbReference type="PANTHER" id="PTHR43085:SF1">
    <property type="entry name" value="PSEUDOURIDINE KINASE-RELATED"/>
    <property type="match status" value="1"/>
</dbReference>
<keyword evidence="4 7" id="KW-0418">Kinase</keyword>